<dbReference type="Pfam" id="PF11298">
    <property type="entry name" value="DUF3099"/>
    <property type="match status" value="1"/>
</dbReference>
<feature type="transmembrane region" description="Helical" evidence="1">
    <location>
        <begin position="28"/>
        <end position="46"/>
    </location>
</feature>
<gene>
    <name evidence="2" type="ORF">SAMN05421756_10426</name>
</gene>
<sequence>MAIPSGATNITDARAGTSVDMSQRIRRYTITMAFRTVCFLVAVIFAHGWLQWTLFAGAVFLPYMAVLLANQSNTKGLKREVRRGAPGDAKQLTAMPSGEYVEGEVVVDDEGGVHEPSEERRRYWAA</sequence>
<proteinExistence type="predicted"/>
<dbReference type="InterPro" id="IPR021449">
    <property type="entry name" value="DUF3099"/>
</dbReference>
<name>A0A1H9GW07_9ACTN</name>
<dbReference type="RefSeq" id="WP_091179801.1">
    <property type="nucleotide sequence ID" value="NZ_FOFA01000004.1"/>
</dbReference>
<dbReference type="EMBL" id="FOFA01000004">
    <property type="protein sequence ID" value="SEQ54271.1"/>
    <property type="molecule type" value="Genomic_DNA"/>
</dbReference>
<dbReference type="OrthoDB" id="4229919at2"/>
<evidence type="ECO:0000313" key="2">
    <source>
        <dbReference type="EMBL" id="SEQ54271.1"/>
    </source>
</evidence>
<keyword evidence="1" id="KW-0472">Membrane</keyword>
<organism evidence="2 3">
    <name type="scientific">Microlunatus flavus</name>
    <dbReference type="NCBI Taxonomy" id="1036181"/>
    <lineage>
        <taxon>Bacteria</taxon>
        <taxon>Bacillati</taxon>
        <taxon>Actinomycetota</taxon>
        <taxon>Actinomycetes</taxon>
        <taxon>Propionibacteriales</taxon>
        <taxon>Propionibacteriaceae</taxon>
        <taxon>Microlunatus</taxon>
    </lineage>
</organism>
<keyword evidence="1" id="KW-0812">Transmembrane</keyword>
<protein>
    <recommendedName>
        <fullName evidence="4">DUF3099 domain-containing protein</fullName>
    </recommendedName>
</protein>
<keyword evidence="1" id="KW-1133">Transmembrane helix</keyword>
<evidence type="ECO:0000256" key="1">
    <source>
        <dbReference type="SAM" id="Phobius"/>
    </source>
</evidence>
<dbReference type="STRING" id="1036181.SAMN05421756_10426"/>
<evidence type="ECO:0008006" key="4">
    <source>
        <dbReference type="Google" id="ProtNLM"/>
    </source>
</evidence>
<dbReference type="AlphaFoldDB" id="A0A1H9GW07"/>
<reference evidence="3" key="1">
    <citation type="submission" date="2016-10" db="EMBL/GenBank/DDBJ databases">
        <authorList>
            <person name="Varghese N."/>
            <person name="Submissions S."/>
        </authorList>
    </citation>
    <scope>NUCLEOTIDE SEQUENCE [LARGE SCALE GENOMIC DNA]</scope>
    <source>
        <strain evidence="3">CGMCC 4.6856</strain>
    </source>
</reference>
<dbReference type="Proteomes" id="UP000198504">
    <property type="component" value="Unassembled WGS sequence"/>
</dbReference>
<feature type="transmembrane region" description="Helical" evidence="1">
    <location>
        <begin position="52"/>
        <end position="69"/>
    </location>
</feature>
<keyword evidence="3" id="KW-1185">Reference proteome</keyword>
<accession>A0A1H9GW07</accession>
<evidence type="ECO:0000313" key="3">
    <source>
        <dbReference type="Proteomes" id="UP000198504"/>
    </source>
</evidence>